<sequence>LRRTVEPNQTHRMTRVPCPTTQMTWQRIWNYDGTPDPSDHLYLLPFGFHPSSCPVLVKEVT</sequence>
<dbReference type="AlphaFoldDB" id="A0A183ALM0"/>
<organism evidence="1">
    <name type="scientific">Echinostoma caproni</name>
    <dbReference type="NCBI Taxonomy" id="27848"/>
    <lineage>
        <taxon>Eukaryota</taxon>
        <taxon>Metazoa</taxon>
        <taxon>Spiralia</taxon>
        <taxon>Lophotrochozoa</taxon>
        <taxon>Platyhelminthes</taxon>
        <taxon>Trematoda</taxon>
        <taxon>Digenea</taxon>
        <taxon>Plagiorchiida</taxon>
        <taxon>Echinostomata</taxon>
        <taxon>Echinostomatoidea</taxon>
        <taxon>Echinostomatidae</taxon>
        <taxon>Echinostoma</taxon>
    </lineage>
</organism>
<protein>
    <submittedName>
        <fullName evidence="1">Capsid protein</fullName>
    </submittedName>
</protein>
<accession>A0A183ALM0</accession>
<dbReference type="WBParaSite" id="ECPE_0000787401-mRNA-1">
    <property type="protein sequence ID" value="ECPE_0000787401-mRNA-1"/>
    <property type="gene ID" value="ECPE_0000787401"/>
</dbReference>
<evidence type="ECO:0000313" key="1">
    <source>
        <dbReference type="WBParaSite" id="ECPE_0000787401-mRNA-1"/>
    </source>
</evidence>
<name>A0A183ALM0_9TREM</name>
<proteinExistence type="predicted"/>
<reference evidence="1" key="1">
    <citation type="submission" date="2016-06" db="UniProtKB">
        <authorList>
            <consortium name="WormBaseParasite"/>
        </authorList>
    </citation>
    <scope>IDENTIFICATION</scope>
</reference>